<dbReference type="EMBL" id="HBIZ01012063">
    <property type="protein sequence ID" value="CAE0754632.1"/>
    <property type="molecule type" value="Transcribed_RNA"/>
</dbReference>
<name>A0A7S4EV97_CHRCT</name>
<dbReference type="PROSITE" id="PS50054">
    <property type="entry name" value="TYR_PHOSPHATASE_DUAL"/>
    <property type="match status" value="1"/>
</dbReference>
<proteinExistence type="inferred from homology"/>
<dbReference type="InterPro" id="IPR000387">
    <property type="entry name" value="Tyr_Pase_dom"/>
</dbReference>
<dbReference type="SUPFAM" id="SSF52799">
    <property type="entry name" value="(Phosphotyrosine protein) phosphatases II"/>
    <property type="match status" value="1"/>
</dbReference>
<dbReference type="PANTHER" id="PTHR10159">
    <property type="entry name" value="DUAL SPECIFICITY PROTEIN PHOSPHATASE"/>
    <property type="match status" value="1"/>
</dbReference>
<dbReference type="SMART" id="SM00195">
    <property type="entry name" value="DSPc"/>
    <property type="match status" value="1"/>
</dbReference>
<reference evidence="7" key="1">
    <citation type="submission" date="2021-01" db="EMBL/GenBank/DDBJ databases">
        <authorList>
            <person name="Corre E."/>
            <person name="Pelletier E."/>
            <person name="Niang G."/>
            <person name="Scheremetjew M."/>
            <person name="Finn R."/>
            <person name="Kale V."/>
            <person name="Holt S."/>
            <person name="Cochrane G."/>
            <person name="Meng A."/>
            <person name="Brown T."/>
            <person name="Cohen L."/>
        </authorList>
    </citation>
    <scope>NUCLEOTIDE SEQUENCE</scope>
    <source>
        <strain evidence="7">CCMP645</strain>
    </source>
</reference>
<dbReference type="PROSITE" id="PS50056">
    <property type="entry name" value="TYR_PHOSPHATASE_2"/>
    <property type="match status" value="1"/>
</dbReference>
<feature type="domain" description="Tyrosine-protein phosphatase" evidence="5">
    <location>
        <begin position="27"/>
        <end position="202"/>
    </location>
</feature>
<evidence type="ECO:0000256" key="2">
    <source>
        <dbReference type="ARBA" id="ARBA00013064"/>
    </source>
</evidence>
<evidence type="ECO:0000256" key="4">
    <source>
        <dbReference type="ARBA" id="ARBA00022912"/>
    </source>
</evidence>
<evidence type="ECO:0000256" key="1">
    <source>
        <dbReference type="ARBA" id="ARBA00008601"/>
    </source>
</evidence>
<dbReference type="AlphaFoldDB" id="A0A7S4EV97"/>
<dbReference type="Pfam" id="PF00782">
    <property type="entry name" value="DSPc"/>
    <property type="match status" value="1"/>
</dbReference>
<keyword evidence="4" id="KW-0904">Protein phosphatase</keyword>
<sequence length="202" mass="21343">MCPQAMTVADVRAVTGLTRPGGNHGCKPVEVVPGLWTAAFPDISTAEQLTAISPNIKTVVNAAAEKCNASYAEGVRVVKIDDFLDSPDSIKAVDSMPEGPEKEAAKAALPPMSAAERSGDASKHFDAVVAAIKETRDNGGATLVHCQASVSRAVVFLIAFVMADQKLSAAEATKVVKAKWDATWPNDDFVAQLVEYEKKCLD</sequence>
<evidence type="ECO:0000256" key="3">
    <source>
        <dbReference type="ARBA" id="ARBA00022801"/>
    </source>
</evidence>
<dbReference type="InterPro" id="IPR000340">
    <property type="entry name" value="Dual-sp_phosphatase_cat-dom"/>
</dbReference>
<dbReference type="EC" id="3.1.3.48" evidence="2"/>
<dbReference type="CDD" id="cd14498">
    <property type="entry name" value="DSP"/>
    <property type="match status" value="1"/>
</dbReference>
<dbReference type="GO" id="GO:0005737">
    <property type="term" value="C:cytoplasm"/>
    <property type="evidence" value="ECO:0007669"/>
    <property type="project" value="TreeGrafter"/>
</dbReference>
<dbReference type="PANTHER" id="PTHR10159:SF519">
    <property type="entry name" value="DUAL SPECIFICITY PROTEIN PHOSPHATASE MPK3"/>
    <property type="match status" value="1"/>
</dbReference>
<protein>
    <recommendedName>
        <fullName evidence="2">protein-tyrosine-phosphatase</fullName>
        <ecNumber evidence="2">3.1.3.48</ecNumber>
    </recommendedName>
</protein>
<comment type="similarity">
    <text evidence="1">Belongs to the protein-tyrosine phosphatase family. Non-receptor class dual specificity subfamily.</text>
</comment>
<evidence type="ECO:0000259" key="5">
    <source>
        <dbReference type="PROSITE" id="PS50054"/>
    </source>
</evidence>
<keyword evidence="3" id="KW-0378">Hydrolase</keyword>
<dbReference type="GO" id="GO:0004725">
    <property type="term" value="F:protein tyrosine phosphatase activity"/>
    <property type="evidence" value="ECO:0007669"/>
    <property type="project" value="UniProtKB-EC"/>
</dbReference>
<feature type="domain" description="Tyrosine specific protein phosphatases" evidence="6">
    <location>
        <begin position="123"/>
        <end position="179"/>
    </location>
</feature>
<dbReference type="GO" id="GO:0043409">
    <property type="term" value="P:negative regulation of MAPK cascade"/>
    <property type="evidence" value="ECO:0007669"/>
    <property type="project" value="TreeGrafter"/>
</dbReference>
<dbReference type="InterPro" id="IPR029021">
    <property type="entry name" value="Prot-tyrosine_phosphatase-like"/>
</dbReference>
<dbReference type="Gene3D" id="3.90.190.10">
    <property type="entry name" value="Protein tyrosine phosphatase superfamily"/>
    <property type="match status" value="1"/>
</dbReference>
<dbReference type="InterPro" id="IPR020422">
    <property type="entry name" value="TYR_PHOSPHATASE_DUAL_dom"/>
</dbReference>
<accession>A0A7S4EV97</accession>
<organism evidence="7">
    <name type="scientific">Chrysotila carterae</name>
    <name type="common">Marine alga</name>
    <name type="synonym">Syracosphaera carterae</name>
    <dbReference type="NCBI Taxonomy" id="13221"/>
    <lineage>
        <taxon>Eukaryota</taxon>
        <taxon>Haptista</taxon>
        <taxon>Haptophyta</taxon>
        <taxon>Prymnesiophyceae</taxon>
        <taxon>Isochrysidales</taxon>
        <taxon>Isochrysidaceae</taxon>
        <taxon>Chrysotila</taxon>
    </lineage>
</organism>
<evidence type="ECO:0000259" key="6">
    <source>
        <dbReference type="PROSITE" id="PS50056"/>
    </source>
</evidence>
<evidence type="ECO:0000313" key="7">
    <source>
        <dbReference type="EMBL" id="CAE0754632.1"/>
    </source>
</evidence>
<gene>
    <name evidence="7" type="ORF">PCAR00345_LOCUS7219</name>
</gene>